<keyword evidence="6" id="KW-1185">Reference proteome</keyword>
<evidence type="ECO:0000313" key="4">
    <source>
        <dbReference type="EMBL" id="RAM03098.1"/>
    </source>
</evidence>
<dbReference type="EMBL" id="QLNI01000008">
    <property type="protein sequence ID" value="RAM03098.1"/>
    <property type="molecule type" value="Genomic_DNA"/>
</dbReference>
<evidence type="ECO:0000256" key="1">
    <source>
        <dbReference type="SAM" id="SignalP"/>
    </source>
</evidence>
<name>A0A328FEP2_9BACT</name>
<evidence type="ECO:0000313" key="3">
    <source>
        <dbReference type="EMBL" id="QBH15544.1"/>
    </source>
</evidence>
<evidence type="ECO:0000259" key="2">
    <source>
        <dbReference type="Pfam" id="PF13670"/>
    </source>
</evidence>
<dbReference type="Proteomes" id="UP000248798">
    <property type="component" value="Unassembled WGS sequence"/>
</dbReference>
<feature type="signal peptide" evidence="1">
    <location>
        <begin position="1"/>
        <end position="26"/>
    </location>
</feature>
<dbReference type="Gene3D" id="3.10.450.40">
    <property type="match status" value="1"/>
</dbReference>
<gene>
    <name evidence="4" type="ORF">DO021_05245</name>
    <name evidence="3" type="ORF">EYB58_07630</name>
</gene>
<dbReference type="InterPro" id="IPR025711">
    <property type="entry name" value="PepSY"/>
</dbReference>
<dbReference type="Proteomes" id="UP000293902">
    <property type="component" value="Chromosome"/>
</dbReference>
<evidence type="ECO:0000313" key="5">
    <source>
        <dbReference type="Proteomes" id="UP000248798"/>
    </source>
</evidence>
<evidence type="ECO:0000313" key="6">
    <source>
        <dbReference type="Proteomes" id="UP000293902"/>
    </source>
</evidence>
<feature type="chain" id="PRO_5030062953" evidence="1">
    <location>
        <begin position="27"/>
        <end position="91"/>
    </location>
</feature>
<dbReference type="AlphaFoldDB" id="A0A328FEP2"/>
<dbReference type="Pfam" id="PF13670">
    <property type="entry name" value="PepSY_2"/>
    <property type="match status" value="1"/>
</dbReference>
<dbReference type="OrthoDB" id="5738594at2"/>
<dbReference type="EMBL" id="CP036313">
    <property type="protein sequence ID" value="QBH15544.1"/>
    <property type="molecule type" value="Genomic_DNA"/>
</dbReference>
<organism evidence="4 5">
    <name type="scientific">Desulfobacter hydrogenophilus</name>
    <dbReference type="NCBI Taxonomy" id="2291"/>
    <lineage>
        <taxon>Bacteria</taxon>
        <taxon>Pseudomonadati</taxon>
        <taxon>Thermodesulfobacteriota</taxon>
        <taxon>Desulfobacteria</taxon>
        <taxon>Desulfobacterales</taxon>
        <taxon>Desulfobacteraceae</taxon>
        <taxon>Desulfobacter</taxon>
    </lineage>
</organism>
<accession>A0A328FEP2</accession>
<feature type="domain" description="PepSY" evidence="2">
    <location>
        <begin position="11"/>
        <end position="86"/>
    </location>
</feature>
<sequence>MKKKVASGIFFTVAVLSALGISQVFAGERPPADSKPLVEIIQTLETQGYAPITEISMDDGVWEVEAYKNNEERELRVNPLTGEILSDRKDN</sequence>
<reference evidence="3 6" key="2">
    <citation type="submission" date="2019-02" db="EMBL/GenBank/DDBJ databases">
        <title>Complete genome sequence of Desulfobacter hydrogenophilus AcRS1.</title>
        <authorList>
            <person name="Marietou A."/>
            <person name="Lund M.B."/>
            <person name="Marshall I.P.G."/>
            <person name="Schreiber L."/>
            <person name="Jorgensen B."/>
        </authorList>
    </citation>
    <scope>NUCLEOTIDE SEQUENCE [LARGE SCALE GENOMIC DNA]</scope>
    <source>
        <strain evidence="3 6">AcRS1</strain>
    </source>
</reference>
<reference evidence="4 5" key="1">
    <citation type="submission" date="2018-06" db="EMBL/GenBank/DDBJ databases">
        <title>Complete Genome Sequence of Desulfobacter hydrogenophilus (DSM3380).</title>
        <authorList>
            <person name="Marietou A."/>
            <person name="Schreiber L."/>
            <person name="Marshall I."/>
            <person name="Jorgensen B."/>
        </authorList>
    </citation>
    <scope>NUCLEOTIDE SEQUENCE [LARGE SCALE GENOMIC DNA]</scope>
    <source>
        <strain evidence="4 5">DSM 3380</strain>
    </source>
</reference>
<protein>
    <submittedName>
        <fullName evidence="4">PepSY domain-containing protein</fullName>
    </submittedName>
</protein>
<keyword evidence="1" id="KW-0732">Signal</keyword>
<proteinExistence type="predicted"/>